<protein>
    <submittedName>
        <fullName evidence="2">GNAT family protein</fullName>
        <ecNumber evidence="2">2.-.-.-</ecNumber>
    </submittedName>
</protein>
<dbReference type="SUPFAM" id="SSF55729">
    <property type="entry name" value="Acyl-CoA N-acyltransferases (Nat)"/>
    <property type="match status" value="1"/>
</dbReference>
<dbReference type="EC" id="2.-.-.-" evidence="2"/>
<dbReference type="EMBL" id="JBEHZE010000001">
    <property type="protein sequence ID" value="MEX6632466.1"/>
    <property type="molecule type" value="Genomic_DNA"/>
</dbReference>
<sequence>MTDLTKWSARPEPNLPSITGRFVKIEPANFPHCSATLFPTICGPDDDDLWTYLPIGPFASPDDLATALVTVGADWKIHLILDAHTNEPLGTASFMRIRPNAGSAEVGCVVFSRRLQRTPAATEAMYLMARHIFEDLGYRRYEWKCDGENEPSKRAALRLGFQFEGVFRQDLVVKGRNRNTAWFSMLDSEWPIIKSAFEKWLNPANFDRDGQQREGLKDIRARL</sequence>
<comment type="caution">
    <text evidence="2">The sequence shown here is derived from an EMBL/GenBank/DDBJ whole genome shotgun (WGS) entry which is preliminary data.</text>
</comment>
<dbReference type="GO" id="GO:0016740">
    <property type="term" value="F:transferase activity"/>
    <property type="evidence" value="ECO:0007669"/>
    <property type="project" value="UniProtKB-KW"/>
</dbReference>
<dbReference type="InterPro" id="IPR000182">
    <property type="entry name" value="GNAT_dom"/>
</dbReference>
<accession>A0ABV3Z105</accession>
<dbReference type="Gene3D" id="3.40.630.30">
    <property type="match status" value="1"/>
</dbReference>
<feature type="domain" description="N-acetyltransferase" evidence="1">
    <location>
        <begin position="39"/>
        <end position="179"/>
    </location>
</feature>
<reference evidence="2 3" key="1">
    <citation type="submission" date="2024-05" db="EMBL/GenBank/DDBJ databases">
        <title>Three bacterial strains, DH-69, EH-24, and ECK-19 isolated from coastal sediments.</title>
        <authorList>
            <person name="Ye Y.-Q."/>
            <person name="Du Z.-J."/>
        </authorList>
    </citation>
    <scope>NUCLEOTIDE SEQUENCE [LARGE SCALE GENOMIC DNA]</scope>
    <source>
        <strain evidence="2 3">ECK-19</strain>
    </source>
</reference>
<dbReference type="PANTHER" id="PTHR43441:SF2">
    <property type="entry name" value="FAMILY ACETYLTRANSFERASE, PUTATIVE (AFU_ORTHOLOGUE AFUA_7G00850)-RELATED"/>
    <property type="match status" value="1"/>
</dbReference>
<dbReference type="Pfam" id="PF13302">
    <property type="entry name" value="Acetyltransf_3"/>
    <property type="match status" value="1"/>
</dbReference>
<dbReference type="PANTHER" id="PTHR43441">
    <property type="entry name" value="RIBOSOMAL-PROTEIN-SERINE ACETYLTRANSFERASE"/>
    <property type="match status" value="1"/>
</dbReference>
<name>A0ABV3Z105_9PROT</name>
<dbReference type="InterPro" id="IPR016181">
    <property type="entry name" value="Acyl_CoA_acyltransferase"/>
</dbReference>
<organism evidence="2 3">
    <name type="scientific">Hyphococcus lacteus</name>
    <dbReference type="NCBI Taxonomy" id="3143536"/>
    <lineage>
        <taxon>Bacteria</taxon>
        <taxon>Pseudomonadati</taxon>
        <taxon>Pseudomonadota</taxon>
        <taxon>Alphaproteobacteria</taxon>
        <taxon>Parvularculales</taxon>
        <taxon>Parvularculaceae</taxon>
        <taxon>Hyphococcus</taxon>
    </lineage>
</organism>
<evidence type="ECO:0000313" key="2">
    <source>
        <dbReference type="EMBL" id="MEX6632466.1"/>
    </source>
</evidence>
<evidence type="ECO:0000259" key="1">
    <source>
        <dbReference type="PROSITE" id="PS51186"/>
    </source>
</evidence>
<gene>
    <name evidence="2" type="ORF">ABFZ84_02800</name>
</gene>
<keyword evidence="3" id="KW-1185">Reference proteome</keyword>
<dbReference type="PROSITE" id="PS51186">
    <property type="entry name" value="GNAT"/>
    <property type="match status" value="1"/>
</dbReference>
<proteinExistence type="predicted"/>
<dbReference type="InterPro" id="IPR051908">
    <property type="entry name" value="Ribosomal_N-acetyltransferase"/>
</dbReference>
<evidence type="ECO:0000313" key="3">
    <source>
        <dbReference type="Proteomes" id="UP001560685"/>
    </source>
</evidence>
<dbReference type="Proteomes" id="UP001560685">
    <property type="component" value="Unassembled WGS sequence"/>
</dbReference>
<keyword evidence="2" id="KW-0808">Transferase</keyword>
<dbReference type="RefSeq" id="WP_369312390.1">
    <property type="nucleotide sequence ID" value="NZ_JBEHZE010000001.1"/>
</dbReference>